<evidence type="ECO:0000256" key="1">
    <source>
        <dbReference type="ARBA" id="ARBA00004123"/>
    </source>
</evidence>
<feature type="compositionally biased region" description="Basic residues" evidence="3">
    <location>
        <begin position="1"/>
        <end position="11"/>
    </location>
</feature>
<feature type="compositionally biased region" description="Basic residues" evidence="3">
    <location>
        <begin position="172"/>
        <end position="188"/>
    </location>
</feature>
<sequence length="1201" mass="135245">MTRSIRYKRGSLSRNGTESRNLNSRHRKSSCKGLNGGEKNRLIRLQSFFSKEYILSRVFRKDGPLLGLEFDHPPANAPGGFADIANSHCCQDEQRVRKRRKVLKTHAADSSVGLHTKNVPEKKHGKGKALMTVWRACQSSNGKFPRGLKYFDGKVNCFPYMSSVKAQIQKQGKSKKKVPRKPPRRRKVLGNMDDANFVEPRHPECKLMIDETQVMYQSKSFTPLIDDEELELLESEEASTAFRCCAHLCSSGEDACPLCKDVLARFPPKIVKMKQPITTTPWDSSPELVKKLFKVFQFLYNHATAIELCHFTLDDLAQAFSDKDSLLLGKVHVGLLKLLLLSAEREISSGFVSRSSKDCRFLSFVQCVREREFVVNIWIKSLNSLSWTEILRQVLIAAGYGAKHNSARRDINSKERNLMAHYSLHPCTLKGELFRILSKQGNLGLKVSELVKAQQIVTLDILSTTEEQEELIKSTLSSDITLFEKIGAVAYRLRSNHQIIGKDGIQSEDNDSGSVEDEYSDAYTSDSTDDSEDRSGACGQRIAKYRSRHERTQQKLIECTEIDESYSGEAWVQGLVEGDYSNLSTGEKLDALVALADLIGACSSLITIDPGPIPRITSSSLYLGSGAKIKKLPSKINPISSNICEGSAYNLVAKHVMEKFSQTGSSSVVSLKGQSSGGTEATAPNAHPMKSIHLGSDRRYNNYWLFLGPCDATDPGHRRIYFESSEDGHWQAIETTQALRDLLLVLDCRGTREANLFSSLAKREAFLCQAMDEFLSVEYRCRQTKGSDHSELDSNSGDGSSPNSDIDNILVSPDSTYICSPSSSVFFKCKSSTGEKKKKWDRLQAYDRWIWGSFYSNLNAVKNYRRPYMESLTYCESCHDLYWKDEKHCKVCHSTFEINIDVEERYAIHVVTCRETDDVRDFPKHKVLPSQLQALKAAIHSIEGSMPPGAFSGGWKCSAHKLWVKRLRRTSSLPELVQVISDFVSAMNEKWLLENVLSLCSTSSLEEIILYFETMPKTTSALALWMVKLDFLIAPYLEKLQSEKVPSRRPQSKGSPDVQSNQKYKILAMLTLYLGEALAWNQRWFVRKRRNKREEERLAGRWNPSDGAVVPQLDMFLHSGDWMHGPDSLCMVPDAYISVQSIGFGVEISFNRLLVGIVRWSKRQSPILQAQKSVTIGAILPPCTSQMQGLPRYSIYIGRLA</sequence>
<feature type="domain" description="DDT" evidence="4">
    <location>
        <begin position="286"/>
        <end position="345"/>
    </location>
</feature>
<feature type="region of interest" description="Disordered" evidence="3">
    <location>
        <begin position="1"/>
        <end position="36"/>
    </location>
</feature>
<dbReference type="SMART" id="SM00571">
    <property type="entry name" value="DDT"/>
    <property type="match status" value="1"/>
</dbReference>
<gene>
    <name evidence="5" type="ORF">KSP40_PGU005210</name>
</gene>
<dbReference type="InterPro" id="IPR018501">
    <property type="entry name" value="DDT_dom"/>
</dbReference>
<feature type="region of interest" description="Disordered" evidence="3">
    <location>
        <begin position="671"/>
        <end position="690"/>
    </location>
</feature>
<dbReference type="InterPro" id="IPR028941">
    <property type="entry name" value="WHIM2_dom"/>
</dbReference>
<organism evidence="5 6">
    <name type="scientific">Platanthera guangdongensis</name>
    <dbReference type="NCBI Taxonomy" id="2320717"/>
    <lineage>
        <taxon>Eukaryota</taxon>
        <taxon>Viridiplantae</taxon>
        <taxon>Streptophyta</taxon>
        <taxon>Embryophyta</taxon>
        <taxon>Tracheophyta</taxon>
        <taxon>Spermatophyta</taxon>
        <taxon>Magnoliopsida</taxon>
        <taxon>Liliopsida</taxon>
        <taxon>Asparagales</taxon>
        <taxon>Orchidaceae</taxon>
        <taxon>Orchidoideae</taxon>
        <taxon>Orchideae</taxon>
        <taxon>Orchidinae</taxon>
        <taxon>Platanthera</taxon>
    </lineage>
</organism>
<comment type="caution">
    <text evidence="5">The sequence shown here is derived from an EMBL/GenBank/DDBJ whole genome shotgun (WGS) entry which is preliminary data.</text>
</comment>
<dbReference type="InterPro" id="IPR044977">
    <property type="entry name" value="RLT1-3"/>
</dbReference>
<feature type="region of interest" description="Disordered" evidence="3">
    <location>
        <begin position="169"/>
        <end position="188"/>
    </location>
</feature>
<evidence type="ECO:0000256" key="2">
    <source>
        <dbReference type="ARBA" id="ARBA00023242"/>
    </source>
</evidence>
<reference evidence="5 6" key="1">
    <citation type="journal article" date="2022" name="Nat. Plants">
        <title>Genomes of leafy and leafless Platanthera orchids illuminate the evolution of mycoheterotrophy.</title>
        <authorList>
            <person name="Li M.H."/>
            <person name="Liu K.W."/>
            <person name="Li Z."/>
            <person name="Lu H.C."/>
            <person name="Ye Q.L."/>
            <person name="Zhang D."/>
            <person name="Wang J.Y."/>
            <person name="Li Y.F."/>
            <person name="Zhong Z.M."/>
            <person name="Liu X."/>
            <person name="Yu X."/>
            <person name="Liu D.K."/>
            <person name="Tu X.D."/>
            <person name="Liu B."/>
            <person name="Hao Y."/>
            <person name="Liao X.Y."/>
            <person name="Jiang Y.T."/>
            <person name="Sun W.H."/>
            <person name="Chen J."/>
            <person name="Chen Y.Q."/>
            <person name="Ai Y."/>
            <person name="Zhai J.W."/>
            <person name="Wu S.S."/>
            <person name="Zhou Z."/>
            <person name="Hsiao Y.Y."/>
            <person name="Wu W.L."/>
            <person name="Chen Y.Y."/>
            <person name="Lin Y.F."/>
            <person name="Hsu J.L."/>
            <person name="Li C.Y."/>
            <person name="Wang Z.W."/>
            <person name="Zhao X."/>
            <person name="Zhong W.Y."/>
            <person name="Ma X.K."/>
            <person name="Ma L."/>
            <person name="Huang J."/>
            <person name="Chen G.Z."/>
            <person name="Huang M.Z."/>
            <person name="Huang L."/>
            <person name="Peng D.H."/>
            <person name="Luo Y.B."/>
            <person name="Zou S.Q."/>
            <person name="Chen S.P."/>
            <person name="Lan S."/>
            <person name="Tsai W.C."/>
            <person name="Van de Peer Y."/>
            <person name="Liu Z.J."/>
        </authorList>
    </citation>
    <scope>NUCLEOTIDE SEQUENCE [LARGE SCALE GENOMIC DNA]</scope>
    <source>
        <strain evidence="5">Lor288</strain>
    </source>
</reference>
<keyword evidence="6" id="KW-1185">Reference proteome</keyword>
<dbReference type="PROSITE" id="PS50827">
    <property type="entry name" value="DDT"/>
    <property type="match status" value="1"/>
</dbReference>
<keyword evidence="2" id="KW-0539">Nucleus</keyword>
<dbReference type="Pfam" id="PF15612">
    <property type="entry name" value="WHIM1"/>
    <property type="match status" value="1"/>
</dbReference>
<protein>
    <recommendedName>
        <fullName evidence="4">DDT domain-containing protein</fullName>
    </recommendedName>
</protein>
<name>A0ABR2MP26_9ASPA</name>
<dbReference type="PANTHER" id="PTHR36968">
    <property type="entry name" value="HOMEOBOX-DDT DOMAIN PROTEIN RLT2"/>
    <property type="match status" value="1"/>
</dbReference>
<accession>A0ABR2MP26</accession>
<comment type="subcellular location">
    <subcellularLocation>
        <location evidence="1">Nucleus</location>
    </subcellularLocation>
</comment>
<proteinExistence type="predicted"/>
<dbReference type="Proteomes" id="UP001412067">
    <property type="component" value="Unassembled WGS sequence"/>
</dbReference>
<dbReference type="EMBL" id="JBBWWR010000005">
    <property type="protein sequence ID" value="KAK8965939.1"/>
    <property type="molecule type" value="Genomic_DNA"/>
</dbReference>
<dbReference type="Pfam" id="PF02791">
    <property type="entry name" value="DDT"/>
    <property type="match status" value="1"/>
</dbReference>
<feature type="region of interest" description="Disordered" evidence="3">
    <location>
        <begin position="503"/>
        <end position="536"/>
    </location>
</feature>
<evidence type="ECO:0000256" key="3">
    <source>
        <dbReference type="SAM" id="MobiDB-lite"/>
    </source>
</evidence>
<evidence type="ECO:0000313" key="6">
    <source>
        <dbReference type="Proteomes" id="UP001412067"/>
    </source>
</evidence>
<evidence type="ECO:0000313" key="5">
    <source>
        <dbReference type="EMBL" id="KAK8965939.1"/>
    </source>
</evidence>
<feature type="compositionally biased region" description="Acidic residues" evidence="3">
    <location>
        <begin position="506"/>
        <end position="520"/>
    </location>
</feature>
<dbReference type="PANTHER" id="PTHR36968:SF8">
    <property type="entry name" value="HOMEOBOX-DDT DOMAIN PROTEIN RLT3 ISOFORM X1"/>
    <property type="match status" value="1"/>
</dbReference>
<dbReference type="InterPro" id="IPR028942">
    <property type="entry name" value="WHIM1_dom"/>
</dbReference>
<evidence type="ECO:0000259" key="4">
    <source>
        <dbReference type="PROSITE" id="PS50827"/>
    </source>
</evidence>
<dbReference type="Pfam" id="PF15613">
    <property type="entry name" value="WSD"/>
    <property type="match status" value="1"/>
</dbReference>
<feature type="compositionally biased region" description="Polar residues" evidence="3">
    <location>
        <begin position="12"/>
        <end position="22"/>
    </location>
</feature>
<feature type="region of interest" description="Disordered" evidence="3">
    <location>
        <begin position="786"/>
        <end position="805"/>
    </location>
</feature>
<feature type="compositionally biased region" description="Low complexity" evidence="3">
    <location>
        <begin position="793"/>
        <end position="805"/>
    </location>
</feature>